<keyword evidence="3" id="KW-1185">Reference proteome</keyword>
<dbReference type="SUPFAM" id="SSF54001">
    <property type="entry name" value="Cysteine proteinases"/>
    <property type="match status" value="1"/>
</dbReference>
<dbReference type="Gene3D" id="3.90.70.10">
    <property type="entry name" value="Cysteine proteinases"/>
    <property type="match status" value="1"/>
</dbReference>
<reference evidence="2" key="1">
    <citation type="submission" date="2021-07" db="EMBL/GenBank/DDBJ databases">
        <authorList>
            <person name="Catto M.A."/>
            <person name="Jacobson A."/>
            <person name="Kennedy G."/>
            <person name="Labadie P."/>
            <person name="Hunt B.G."/>
            <person name="Srinivasan R."/>
        </authorList>
    </citation>
    <scope>NUCLEOTIDE SEQUENCE</scope>
    <source>
        <strain evidence="2">PL_HMW_Pooled</strain>
        <tissue evidence="2">Head</tissue>
    </source>
</reference>
<dbReference type="Proteomes" id="UP001219518">
    <property type="component" value="Unassembled WGS sequence"/>
</dbReference>
<proteinExistence type="predicted"/>
<name>A0AAE1LTJ4_9NEOP</name>
<evidence type="ECO:0000313" key="3">
    <source>
        <dbReference type="Proteomes" id="UP001219518"/>
    </source>
</evidence>
<dbReference type="AlphaFoldDB" id="A0AAE1LTJ4"/>
<organism evidence="2 3">
    <name type="scientific">Frankliniella fusca</name>
    <dbReference type="NCBI Taxonomy" id="407009"/>
    <lineage>
        <taxon>Eukaryota</taxon>
        <taxon>Metazoa</taxon>
        <taxon>Ecdysozoa</taxon>
        <taxon>Arthropoda</taxon>
        <taxon>Hexapoda</taxon>
        <taxon>Insecta</taxon>
        <taxon>Pterygota</taxon>
        <taxon>Neoptera</taxon>
        <taxon>Paraneoptera</taxon>
        <taxon>Thysanoptera</taxon>
        <taxon>Terebrantia</taxon>
        <taxon>Thripoidea</taxon>
        <taxon>Thripidae</taxon>
        <taxon>Frankliniella</taxon>
    </lineage>
</organism>
<evidence type="ECO:0000313" key="2">
    <source>
        <dbReference type="EMBL" id="KAK3931548.1"/>
    </source>
</evidence>
<dbReference type="GO" id="GO:0016787">
    <property type="term" value="F:hydrolase activity"/>
    <property type="evidence" value="ECO:0007669"/>
    <property type="project" value="UniProtKB-KW"/>
</dbReference>
<evidence type="ECO:0000256" key="1">
    <source>
        <dbReference type="SAM" id="SignalP"/>
    </source>
</evidence>
<feature type="signal peptide" evidence="1">
    <location>
        <begin position="1"/>
        <end position="31"/>
    </location>
</feature>
<keyword evidence="1" id="KW-0732">Signal</keyword>
<gene>
    <name evidence="2" type="ORF">KUF71_006566</name>
</gene>
<dbReference type="EMBL" id="JAHWGI010001426">
    <property type="protein sequence ID" value="KAK3931548.1"/>
    <property type="molecule type" value="Genomic_DNA"/>
</dbReference>
<keyword evidence="2" id="KW-0378">Hydrolase</keyword>
<sequence length="221" mass="24607">MEVTSVCNTLLQVLVHAVVHWLSTSNHPANCKVNDSCLLCACCSVLLLLDMERVVKPENFFNIMKDACDDPQVVVEDIILRLHSDDMSLYPTVSVSIWSERTSPLFQIFGGLWKLSASCCSVTYKPFFTIKVPLNAQTIQLCLNSLKACDVCEVCNCPDMSIPTECSLHTALAVLILNLKRFSDDDSFCDKNVIIQPGITLLKQYLFCLRSVLFVNGTSTD</sequence>
<dbReference type="InterPro" id="IPR038765">
    <property type="entry name" value="Papain-like_cys_pep_sf"/>
</dbReference>
<feature type="chain" id="PRO_5042063746" evidence="1">
    <location>
        <begin position="32"/>
        <end position="221"/>
    </location>
</feature>
<comment type="caution">
    <text evidence="2">The sequence shown here is derived from an EMBL/GenBank/DDBJ whole genome shotgun (WGS) entry which is preliminary data.</text>
</comment>
<protein>
    <submittedName>
        <fullName evidence="2">Ubiquitin carboxyl-terminal hydrolase 36</fullName>
    </submittedName>
</protein>
<reference evidence="2" key="2">
    <citation type="journal article" date="2023" name="BMC Genomics">
        <title>Pest status, molecular evolution, and epigenetic factors derived from the genome assembly of Frankliniella fusca, a thysanopteran phytovirus vector.</title>
        <authorList>
            <person name="Catto M.A."/>
            <person name="Labadie P.E."/>
            <person name="Jacobson A.L."/>
            <person name="Kennedy G.G."/>
            <person name="Srinivasan R."/>
            <person name="Hunt B.G."/>
        </authorList>
    </citation>
    <scope>NUCLEOTIDE SEQUENCE</scope>
    <source>
        <strain evidence="2">PL_HMW_Pooled</strain>
    </source>
</reference>
<accession>A0AAE1LTJ4</accession>